<name>A0A0D6P5G3_9PROT</name>
<evidence type="ECO:0000313" key="7">
    <source>
        <dbReference type="Proteomes" id="UP000032680"/>
    </source>
</evidence>
<keyword evidence="2" id="KW-0479">Metal-binding</keyword>
<dbReference type="InterPro" id="IPR001279">
    <property type="entry name" value="Metallo-B-lactamas"/>
</dbReference>
<keyword evidence="3" id="KW-0378">Hydrolase</keyword>
<gene>
    <name evidence="6" type="ORF">Asru_0218_03</name>
</gene>
<evidence type="ECO:0000256" key="2">
    <source>
        <dbReference type="ARBA" id="ARBA00022723"/>
    </source>
</evidence>
<comment type="similarity">
    <text evidence="1">Belongs to the metallo-beta-lactamase superfamily.</text>
</comment>
<evidence type="ECO:0000313" key="6">
    <source>
        <dbReference type="EMBL" id="GAN77010.1"/>
    </source>
</evidence>
<keyword evidence="4" id="KW-0862">Zinc</keyword>
<dbReference type="GO" id="GO:0046872">
    <property type="term" value="F:metal ion binding"/>
    <property type="evidence" value="ECO:0007669"/>
    <property type="project" value="UniProtKB-KW"/>
</dbReference>
<dbReference type="Gene3D" id="3.60.15.10">
    <property type="entry name" value="Ribonuclease Z/Hydroxyacylglutathione hydrolase-like"/>
    <property type="match status" value="1"/>
</dbReference>
<dbReference type="PROSITE" id="PS51318">
    <property type="entry name" value="TAT"/>
    <property type="match status" value="1"/>
</dbReference>
<dbReference type="OrthoDB" id="9773738at2"/>
<dbReference type="GO" id="GO:0016787">
    <property type="term" value="F:hydrolase activity"/>
    <property type="evidence" value="ECO:0007669"/>
    <property type="project" value="UniProtKB-KW"/>
</dbReference>
<organism evidence="6 7">
    <name type="scientific">Acidisphaera rubrifaciens HS-AP3</name>
    <dbReference type="NCBI Taxonomy" id="1231350"/>
    <lineage>
        <taxon>Bacteria</taxon>
        <taxon>Pseudomonadati</taxon>
        <taxon>Pseudomonadota</taxon>
        <taxon>Alphaproteobacteria</taxon>
        <taxon>Acetobacterales</taxon>
        <taxon>Acetobacteraceae</taxon>
        <taxon>Acidisphaera</taxon>
    </lineage>
</organism>
<dbReference type="CDD" id="cd07720">
    <property type="entry name" value="OPHC2-like_MBL-fold"/>
    <property type="match status" value="1"/>
</dbReference>
<dbReference type="InterPro" id="IPR006311">
    <property type="entry name" value="TAT_signal"/>
</dbReference>
<keyword evidence="7" id="KW-1185">Reference proteome</keyword>
<feature type="domain" description="Metallo-beta-lactamase" evidence="5">
    <location>
        <begin position="97"/>
        <end position="300"/>
    </location>
</feature>
<dbReference type="Proteomes" id="UP000032680">
    <property type="component" value="Unassembled WGS sequence"/>
</dbReference>
<dbReference type="InterPro" id="IPR036866">
    <property type="entry name" value="RibonucZ/Hydroxyglut_hydro"/>
</dbReference>
<dbReference type="SUPFAM" id="SSF56281">
    <property type="entry name" value="Metallo-hydrolase/oxidoreductase"/>
    <property type="match status" value="1"/>
</dbReference>
<dbReference type="SMART" id="SM00849">
    <property type="entry name" value="Lactamase_B"/>
    <property type="match status" value="1"/>
</dbReference>
<sequence length="332" mass="36113">MLKHGSLSRRQMLAGASIAAAGVAGLRVPAASAKMPMQTENAPYLYRFMLGKAEVTVVSDGVLPIGAPEGAFAHITKDEIDRELKENFLPLNNVVLEQNVLVLNTGDRVVLFDTGMGSVKLFGPTTGQLMKTLAAAGINGKDVDAVVMSHAHIDHCGGIMADDGTRNFPNAQLYISEADFNYWTDPQKVGPKLKPFLDQATKNLSPNKDRIHFYKDGEEFLPGIHAIADYGHTVGHTVFMIDQDGQQLCYTADMAHHPVLLLEHPRTQFAYDTDPAMAAESRVKVLDMLAHDRVPILAYHFPWPGIGHVEAEGDGYRFLPAPMHLGGAPAPI</sequence>
<evidence type="ECO:0000256" key="3">
    <source>
        <dbReference type="ARBA" id="ARBA00022801"/>
    </source>
</evidence>
<dbReference type="PANTHER" id="PTHR42978:SF6">
    <property type="entry name" value="QUORUM-QUENCHING LACTONASE YTNP-RELATED"/>
    <property type="match status" value="1"/>
</dbReference>
<dbReference type="Pfam" id="PF00753">
    <property type="entry name" value="Lactamase_B"/>
    <property type="match status" value="1"/>
</dbReference>
<reference evidence="6 7" key="1">
    <citation type="submission" date="2012-11" db="EMBL/GenBank/DDBJ databases">
        <title>Whole genome sequence of Acidisphaera rubrifaciens HS-AP3.</title>
        <authorList>
            <person name="Azuma Y."/>
            <person name="Higashiura N."/>
            <person name="Hirakawa H."/>
            <person name="Matsushita K."/>
        </authorList>
    </citation>
    <scope>NUCLEOTIDE SEQUENCE [LARGE SCALE GENOMIC DNA]</scope>
    <source>
        <strain evidence="6 7">HS-AP3</strain>
    </source>
</reference>
<evidence type="ECO:0000259" key="5">
    <source>
        <dbReference type="SMART" id="SM00849"/>
    </source>
</evidence>
<protein>
    <submittedName>
        <fullName evidence="6">Beta-lactamase</fullName>
    </submittedName>
</protein>
<dbReference type="AlphaFoldDB" id="A0A0D6P5G3"/>
<dbReference type="PANTHER" id="PTHR42978">
    <property type="entry name" value="QUORUM-QUENCHING LACTONASE YTNP-RELATED-RELATED"/>
    <property type="match status" value="1"/>
</dbReference>
<dbReference type="InterPro" id="IPR051013">
    <property type="entry name" value="MBL_superfamily_lactonases"/>
</dbReference>
<proteinExistence type="inferred from homology"/>
<accession>A0A0D6P5G3</accession>
<dbReference type="EMBL" id="BANB01000218">
    <property type="protein sequence ID" value="GAN77010.1"/>
    <property type="molecule type" value="Genomic_DNA"/>
</dbReference>
<evidence type="ECO:0000256" key="1">
    <source>
        <dbReference type="ARBA" id="ARBA00007749"/>
    </source>
</evidence>
<comment type="caution">
    <text evidence="6">The sequence shown here is derived from an EMBL/GenBank/DDBJ whole genome shotgun (WGS) entry which is preliminary data.</text>
</comment>
<dbReference type="RefSeq" id="WP_048860967.1">
    <property type="nucleotide sequence ID" value="NZ_BANB01000218.1"/>
</dbReference>
<evidence type="ECO:0000256" key="4">
    <source>
        <dbReference type="ARBA" id="ARBA00022833"/>
    </source>
</evidence>